<dbReference type="PANTHER" id="PTHR30615:SF8">
    <property type="entry name" value="UPF0047 PROTEIN C4A8.02C"/>
    <property type="match status" value="1"/>
</dbReference>
<evidence type="ECO:0000256" key="1">
    <source>
        <dbReference type="ARBA" id="ARBA00005534"/>
    </source>
</evidence>
<comment type="caution">
    <text evidence="2">The sequence shown here is derived from an EMBL/GenBank/DDBJ whole genome shotgun (WGS) entry which is preliminary data.</text>
</comment>
<dbReference type="SUPFAM" id="SSF111038">
    <property type="entry name" value="YjbQ-like"/>
    <property type="match status" value="1"/>
</dbReference>
<dbReference type="Proteomes" id="UP000634668">
    <property type="component" value="Unassembled WGS sequence"/>
</dbReference>
<accession>A0A918J348</accession>
<reference evidence="2" key="1">
    <citation type="journal article" date="2014" name="Int. J. Syst. Evol. Microbiol.">
        <title>Complete genome sequence of Corynebacterium casei LMG S-19264T (=DSM 44701T), isolated from a smear-ripened cheese.</title>
        <authorList>
            <consortium name="US DOE Joint Genome Institute (JGI-PGF)"/>
            <person name="Walter F."/>
            <person name="Albersmeier A."/>
            <person name="Kalinowski J."/>
            <person name="Ruckert C."/>
        </authorList>
    </citation>
    <scope>NUCLEOTIDE SEQUENCE</scope>
    <source>
        <strain evidence="2">KCTC 12113</strain>
    </source>
</reference>
<dbReference type="InterPro" id="IPR001602">
    <property type="entry name" value="UPF0047_YjbQ-like"/>
</dbReference>
<dbReference type="PANTHER" id="PTHR30615">
    <property type="entry name" value="UNCHARACTERIZED PROTEIN YJBQ-RELATED"/>
    <property type="match status" value="1"/>
</dbReference>
<dbReference type="RefSeq" id="WP_026814349.1">
    <property type="nucleotide sequence ID" value="NZ_BMWP01000026.1"/>
</dbReference>
<dbReference type="AlphaFoldDB" id="A0A918J348"/>
<dbReference type="InterPro" id="IPR035917">
    <property type="entry name" value="YjbQ-like_sf"/>
</dbReference>
<evidence type="ECO:0000313" key="3">
    <source>
        <dbReference type="Proteomes" id="UP000634668"/>
    </source>
</evidence>
<reference evidence="2" key="2">
    <citation type="submission" date="2020-09" db="EMBL/GenBank/DDBJ databases">
        <authorList>
            <person name="Sun Q."/>
            <person name="Kim S."/>
        </authorList>
    </citation>
    <scope>NUCLEOTIDE SEQUENCE</scope>
    <source>
        <strain evidence="2">KCTC 12113</strain>
    </source>
</reference>
<keyword evidence="3" id="KW-1185">Reference proteome</keyword>
<gene>
    <name evidence="2" type="ORF">GCM10007383_31380</name>
</gene>
<sequence length="140" mass="15935">MHFYQKEINLPPYKRGFHIITERVLASVPELRRINQGMLQVFIKHTSASLTINENADPTVRTDFESHINVMVPENATYYVHTFEGADDMPAHIKSSLMGSSVQIPITNGQLNLGIWQGIYLCEHRDYASERKLVVSCFGV</sequence>
<evidence type="ECO:0000313" key="2">
    <source>
        <dbReference type="EMBL" id="GGW44705.1"/>
    </source>
</evidence>
<dbReference type="Pfam" id="PF01894">
    <property type="entry name" value="YjbQ"/>
    <property type="match status" value="1"/>
</dbReference>
<dbReference type="NCBIfam" id="TIGR00149">
    <property type="entry name" value="TIGR00149_YjbQ"/>
    <property type="match status" value="1"/>
</dbReference>
<evidence type="ECO:0008006" key="4">
    <source>
        <dbReference type="Google" id="ProtNLM"/>
    </source>
</evidence>
<name>A0A918J348_9FLAO</name>
<dbReference type="PIRSF" id="PIRSF004681">
    <property type="entry name" value="UCP004681"/>
    <property type="match status" value="1"/>
</dbReference>
<proteinExistence type="inferred from homology"/>
<protein>
    <recommendedName>
        <fullName evidence="4">YjbQ family protein</fullName>
    </recommendedName>
</protein>
<comment type="similarity">
    <text evidence="1">Belongs to the UPF0047 family.</text>
</comment>
<dbReference type="EMBL" id="BMWP01000026">
    <property type="protein sequence ID" value="GGW44705.1"/>
    <property type="molecule type" value="Genomic_DNA"/>
</dbReference>
<organism evidence="2 3">
    <name type="scientific">Arenibacter certesii</name>
    <dbReference type="NCBI Taxonomy" id="228955"/>
    <lineage>
        <taxon>Bacteria</taxon>
        <taxon>Pseudomonadati</taxon>
        <taxon>Bacteroidota</taxon>
        <taxon>Flavobacteriia</taxon>
        <taxon>Flavobacteriales</taxon>
        <taxon>Flavobacteriaceae</taxon>
        <taxon>Arenibacter</taxon>
    </lineage>
</organism>
<dbReference type="Gene3D" id="2.60.120.460">
    <property type="entry name" value="YjbQ-like"/>
    <property type="match status" value="1"/>
</dbReference>